<evidence type="ECO:0000313" key="2">
    <source>
        <dbReference type="Proteomes" id="UP000028824"/>
    </source>
</evidence>
<protein>
    <submittedName>
        <fullName evidence="1">Uncharacterized protein</fullName>
    </submittedName>
</protein>
<name>A0A086XQD3_9RHOB</name>
<dbReference type="Proteomes" id="UP000028824">
    <property type="component" value="Unassembled WGS sequence"/>
</dbReference>
<dbReference type="AlphaFoldDB" id="A0A086XQD3"/>
<comment type="caution">
    <text evidence="1">The sequence shown here is derived from an EMBL/GenBank/DDBJ whole genome shotgun (WGS) entry which is preliminary data.</text>
</comment>
<gene>
    <name evidence="1" type="ORF">CG50_13285</name>
</gene>
<evidence type="ECO:0000313" key="1">
    <source>
        <dbReference type="EMBL" id="KFI24233.1"/>
    </source>
</evidence>
<sequence length="69" mass="7755">MPKRHVFGRSAILSIPTRNRIVRETGAIPTRLTRRRLPDAGALRPAPKVTPFTQYRCVSSRRSGIPFGL</sequence>
<dbReference type="EMBL" id="JFZB01000060">
    <property type="protein sequence ID" value="KFI24233.1"/>
    <property type="molecule type" value="Genomic_DNA"/>
</dbReference>
<proteinExistence type="predicted"/>
<keyword evidence="2" id="KW-1185">Reference proteome</keyword>
<reference evidence="1 2" key="1">
    <citation type="submission" date="2014-03" db="EMBL/GenBank/DDBJ databases">
        <title>Genome of Paenirhodobacter enshiensis DW2-9.</title>
        <authorList>
            <person name="Wang D."/>
            <person name="Wang G."/>
        </authorList>
    </citation>
    <scope>NUCLEOTIDE SEQUENCE [LARGE SCALE GENOMIC DNA]</scope>
    <source>
        <strain evidence="1 2">DW2-9</strain>
    </source>
</reference>
<organism evidence="1 2">
    <name type="scientific">Paenirhodobacter enshiensis</name>
    <dbReference type="NCBI Taxonomy" id="1105367"/>
    <lineage>
        <taxon>Bacteria</taxon>
        <taxon>Pseudomonadati</taxon>
        <taxon>Pseudomonadota</taxon>
        <taxon>Alphaproteobacteria</taxon>
        <taxon>Rhodobacterales</taxon>
        <taxon>Rhodobacter group</taxon>
        <taxon>Paenirhodobacter</taxon>
    </lineage>
</organism>
<accession>A0A086XQD3</accession>